<dbReference type="InterPro" id="IPR021858">
    <property type="entry name" value="Fun_TF"/>
</dbReference>
<feature type="region of interest" description="Disordered" evidence="5">
    <location>
        <begin position="391"/>
        <end position="410"/>
    </location>
</feature>
<evidence type="ECO:0000256" key="5">
    <source>
        <dbReference type="SAM" id="MobiDB-lite"/>
    </source>
</evidence>
<dbReference type="GeneID" id="81398838"/>
<dbReference type="Gene3D" id="4.10.240.10">
    <property type="entry name" value="Zn(2)-C6 fungal-type DNA-binding domain"/>
    <property type="match status" value="1"/>
</dbReference>
<keyword evidence="8" id="KW-1185">Reference proteome</keyword>
<dbReference type="GO" id="GO:0008270">
    <property type="term" value="F:zinc ion binding"/>
    <property type="evidence" value="ECO:0007669"/>
    <property type="project" value="InterPro"/>
</dbReference>
<comment type="caution">
    <text evidence="7">The sequence shown here is derived from an EMBL/GenBank/DDBJ whole genome shotgun (WGS) entry which is preliminary data.</text>
</comment>
<name>A0A9W9EMP3_9EURO</name>
<dbReference type="Pfam" id="PF11951">
    <property type="entry name" value="Fungal_trans_2"/>
    <property type="match status" value="1"/>
</dbReference>
<keyword evidence="2" id="KW-0238">DNA-binding</keyword>
<dbReference type="AlphaFoldDB" id="A0A9W9EMP3"/>
<dbReference type="OrthoDB" id="3546279at2759"/>
<dbReference type="PROSITE" id="PS00463">
    <property type="entry name" value="ZN2_CY6_FUNGAL_1"/>
    <property type="match status" value="1"/>
</dbReference>
<dbReference type="GO" id="GO:0000981">
    <property type="term" value="F:DNA-binding transcription factor activity, RNA polymerase II-specific"/>
    <property type="evidence" value="ECO:0007669"/>
    <property type="project" value="InterPro"/>
</dbReference>
<dbReference type="InterPro" id="IPR001138">
    <property type="entry name" value="Zn2Cys6_DnaBD"/>
</dbReference>
<feature type="non-terminal residue" evidence="7">
    <location>
        <position position="1"/>
    </location>
</feature>
<keyword evidence="4" id="KW-0539">Nucleus</keyword>
<protein>
    <recommendedName>
        <fullName evidence="6">Zn(2)-C6 fungal-type domain-containing protein</fullName>
    </recommendedName>
</protein>
<dbReference type="Pfam" id="PF00172">
    <property type="entry name" value="Zn_clus"/>
    <property type="match status" value="1"/>
</dbReference>
<dbReference type="PROSITE" id="PS50048">
    <property type="entry name" value="ZN2_CY6_FUNGAL_2"/>
    <property type="match status" value="1"/>
</dbReference>
<keyword evidence="3" id="KW-0804">Transcription</keyword>
<reference evidence="7" key="2">
    <citation type="journal article" date="2023" name="IMA Fungus">
        <title>Comparative genomic study of the Penicillium genus elucidates a diverse pangenome and 15 lateral gene transfer events.</title>
        <authorList>
            <person name="Petersen C."/>
            <person name="Sorensen T."/>
            <person name="Nielsen M.R."/>
            <person name="Sondergaard T.E."/>
            <person name="Sorensen J.L."/>
            <person name="Fitzpatrick D.A."/>
            <person name="Frisvad J.C."/>
            <person name="Nielsen K.L."/>
        </authorList>
    </citation>
    <scope>NUCLEOTIDE SEQUENCE</scope>
    <source>
        <strain evidence="7">IBT 34128</strain>
    </source>
</reference>
<proteinExistence type="predicted"/>
<dbReference type="SMART" id="SM00066">
    <property type="entry name" value="GAL4"/>
    <property type="match status" value="1"/>
</dbReference>
<dbReference type="PANTHER" id="PTHR47657">
    <property type="entry name" value="STEROL REGULATORY ELEMENT-BINDING PROTEIN ECM22"/>
    <property type="match status" value="1"/>
</dbReference>
<dbReference type="InterPro" id="IPR036864">
    <property type="entry name" value="Zn2-C6_fun-type_DNA-bd_sf"/>
</dbReference>
<organism evidence="7 8">
    <name type="scientific">Penicillium alfredii</name>
    <dbReference type="NCBI Taxonomy" id="1506179"/>
    <lineage>
        <taxon>Eukaryota</taxon>
        <taxon>Fungi</taxon>
        <taxon>Dikarya</taxon>
        <taxon>Ascomycota</taxon>
        <taxon>Pezizomycotina</taxon>
        <taxon>Eurotiomycetes</taxon>
        <taxon>Eurotiomycetidae</taxon>
        <taxon>Eurotiales</taxon>
        <taxon>Aspergillaceae</taxon>
        <taxon>Penicillium</taxon>
    </lineage>
</organism>
<evidence type="ECO:0000313" key="8">
    <source>
        <dbReference type="Proteomes" id="UP001141434"/>
    </source>
</evidence>
<sequence>QTMPPRWNHRKSSTGCTRCKARKVKCDEKRPRCSHCARHNVDCEYATLPTRVYNLDQRDQRAIPQSSRRQLIQNNPKPALRAPEMGAMRILELRLMHHWVTETAGTMSSAQVSSVRDMWGMSVPQMAFEYEPLLHTLLALGAAHRATLLPQEANQLRPVYHGYIDSALQRHRQLTANLDTAASESTCLNAVLISLYTLFLRSEASTGPYEPPLLWMSMQRGIRTVMRTVYHQLIRSNSLLCPLLLAQPTLWDLQRGGHVYTGPFKPFHFLLDYRPGQEEVDNETAETYQQAVAYLENLYISVQLGETGFVVRKMFNGFPAVLPMRFIELISHRRPRALVILAHLFACAKSSEDIWWLRGIPEREINGINSIIPPEWEWTMTWPLQVISAQDTSSGLPTPAMTPQSIDELS</sequence>
<evidence type="ECO:0000313" key="7">
    <source>
        <dbReference type="EMBL" id="KAJ5084565.1"/>
    </source>
</evidence>
<evidence type="ECO:0000259" key="6">
    <source>
        <dbReference type="PROSITE" id="PS50048"/>
    </source>
</evidence>
<dbReference type="CDD" id="cd00067">
    <property type="entry name" value="GAL4"/>
    <property type="match status" value="1"/>
</dbReference>
<dbReference type="SUPFAM" id="SSF57701">
    <property type="entry name" value="Zn2/Cys6 DNA-binding domain"/>
    <property type="match status" value="1"/>
</dbReference>
<dbReference type="InterPro" id="IPR052400">
    <property type="entry name" value="Zn2-C6_fungal_TF"/>
</dbReference>
<feature type="domain" description="Zn(2)-C6 fungal-type" evidence="6">
    <location>
        <begin position="15"/>
        <end position="45"/>
    </location>
</feature>
<reference evidence="7" key="1">
    <citation type="submission" date="2022-11" db="EMBL/GenBank/DDBJ databases">
        <authorList>
            <person name="Petersen C."/>
        </authorList>
    </citation>
    <scope>NUCLEOTIDE SEQUENCE</scope>
    <source>
        <strain evidence="7">IBT 34128</strain>
    </source>
</reference>
<dbReference type="EMBL" id="JAPMSZ010000011">
    <property type="protein sequence ID" value="KAJ5084565.1"/>
    <property type="molecule type" value="Genomic_DNA"/>
</dbReference>
<dbReference type="RefSeq" id="XP_056507962.1">
    <property type="nucleotide sequence ID" value="XM_056659669.1"/>
</dbReference>
<evidence type="ECO:0000256" key="1">
    <source>
        <dbReference type="ARBA" id="ARBA00023015"/>
    </source>
</evidence>
<evidence type="ECO:0000256" key="2">
    <source>
        <dbReference type="ARBA" id="ARBA00023125"/>
    </source>
</evidence>
<dbReference type="PANTHER" id="PTHR47657:SF14">
    <property type="entry name" value="ZN(2)-C6 FUNGAL-TYPE DOMAIN-CONTAINING PROTEIN"/>
    <property type="match status" value="1"/>
</dbReference>
<dbReference type="Proteomes" id="UP001141434">
    <property type="component" value="Unassembled WGS sequence"/>
</dbReference>
<gene>
    <name evidence="7" type="ORF">NUU61_009144</name>
</gene>
<evidence type="ECO:0000256" key="3">
    <source>
        <dbReference type="ARBA" id="ARBA00023163"/>
    </source>
</evidence>
<evidence type="ECO:0000256" key="4">
    <source>
        <dbReference type="ARBA" id="ARBA00023242"/>
    </source>
</evidence>
<keyword evidence="1" id="KW-0805">Transcription regulation</keyword>
<dbReference type="GO" id="GO:0003677">
    <property type="term" value="F:DNA binding"/>
    <property type="evidence" value="ECO:0007669"/>
    <property type="project" value="UniProtKB-KW"/>
</dbReference>
<accession>A0A9W9EMP3</accession>